<feature type="region of interest" description="Disordered" evidence="1">
    <location>
        <begin position="246"/>
        <end position="361"/>
    </location>
</feature>
<dbReference type="Pfam" id="PF00397">
    <property type="entry name" value="WW"/>
    <property type="match status" value="1"/>
</dbReference>
<dbReference type="STRING" id="383855.N1Q7R8"/>
<dbReference type="SMART" id="SM00456">
    <property type="entry name" value="WW"/>
    <property type="match status" value="1"/>
</dbReference>
<sequence length="361" mass="38728">MSFFKKLTDEFKELKANFEDKPKEEKNKEEKKTDSKPADGTQEGATREGGYGGPGYADQSQHPGYQQPSYGQPPQQYGSYPAPPPQHSAPPGQPPLPPGWMAQFDQNSQKWYYVEQATGRTQWEPPAHQYQQGGYGAPPPPQGSYQSGPPPGGYSGERGHGEAGGFYNQYGGAMPAQGQSDYQHQQNAQQYYGDAENAEKKGEKKDKDKDKDKKKDKDNGTRNMLLAGAGGLAVGGIAGAMIAHDSDSDDEYRSTAPAPSYAAAPATAAMAPAAAAPYASDPYASDPYAASSAGYGAPYGDPAMAPPPAHDSDADSLREAQQNYNEAVKAAADSDASSSELEELQEAREELEEAREDYYED</sequence>
<dbReference type="SUPFAM" id="SSF51045">
    <property type="entry name" value="WW domain"/>
    <property type="match status" value="1"/>
</dbReference>
<feature type="compositionally biased region" description="Low complexity" evidence="1">
    <location>
        <begin position="254"/>
        <end position="299"/>
    </location>
</feature>
<feature type="compositionally biased region" description="Basic and acidic residues" evidence="1">
    <location>
        <begin position="1"/>
        <end position="37"/>
    </location>
</feature>
<dbReference type="AlphaFoldDB" id="N1Q7R8"/>
<dbReference type="Gene3D" id="2.20.70.10">
    <property type="match status" value="1"/>
</dbReference>
<feature type="region of interest" description="Disordered" evidence="1">
    <location>
        <begin position="1"/>
        <end position="103"/>
    </location>
</feature>
<evidence type="ECO:0000313" key="3">
    <source>
        <dbReference type="EMBL" id="EME88789.1"/>
    </source>
</evidence>
<name>N1Q7R8_PSEFD</name>
<feature type="compositionally biased region" description="Pro residues" evidence="1">
    <location>
        <begin position="81"/>
        <end position="98"/>
    </location>
</feature>
<dbReference type="RefSeq" id="XP_007920971.1">
    <property type="nucleotide sequence ID" value="XM_007922780.1"/>
</dbReference>
<accession>N1Q7R8</accession>
<dbReference type="OrthoDB" id="2367685at2759"/>
<dbReference type="EMBL" id="KB446555">
    <property type="protein sequence ID" value="EME88789.1"/>
    <property type="molecule type" value="Genomic_DNA"/>
</dbReference>
<dbReference type="PROSITE" id="PS01159">
    <property type="entry name" value="WW_DOMAIN_1"/>
    <property type="match status" value="1"/>
</dbReference>
<feature type="compositionally biased region" description="Pro residues" evidence="1">
    <location>
        <begin position="137"/>
        <end position="152"/>
    </location>
</feature>
<evidence type="ECO:0000256" key="1">
    <source>
        <dbReference type="SAM" id="MobiDB-lite"/>
    </source>
</evidence>
<gene>
    <name evidence="3" type="ORF">MYCFIDRAFT_87575</name>
</gene>
<proteinExistence type="predicted"/>
<feature type="compositionally biased region" description="Low complexity" evidence="1">
    <location>
        <begin position="330"/>
        <end position="339"/>
    </location>
</feature>
<dbReference type="GeneID" id="19342598"/>
<organism evidence="3 4">
    <name type="scientific">Pseudocercospora fijiensis (strain CIRAD86)</name>
    <name type="common">Black leaf streak disease fungus</name>
    <name type="synonym">Mycosphaerella fijiensis</name>
    <dbReference type="NCBI Taxonomy" id="383855"/>
    <lineage>
        <taxon>Eukaryota</taxon>
        <taxon>Fungi</taxon>
        <taxon>Dikarya</taxon>
        <taxon>Ascomycota</taxon>
        <taxon>Pezizomycotina</taxon>
        <taxon>Dothideomycetes</taxon>
        <taxon>Dothideomycetidae</taxon>
        <taxon>Mycosphaerellales</taxon>
        <taxon>Mycosphaerellaceae</taxon>
        <taxon>Pseudocercospora</taxon>
    </lineage>
</organism>
<dbReference type="eggNOG" id="ENOG502S3W5">
    <property type="taxonomic scope" value="Eukaryota"/>
</dbReference>
<keyword evidence="4" id="KW-1185">Reference proteome</keyword>
<dbReference type="PROSITE" id="PS50020">
    <property type="entry name" value="WW_DOMAIN_2"/>
    <property type="match status" value="1"/>
</dbReference>
<dbReference type="InterPro" id="IPR001202">
    <property type="entry name" value="WW_dom"/>
</dbReference>
<feature type="compositionally biased region" description="Low complexity" evidence="1">
    <location>
        <begin position="63"/>
        <end position="80"/>
    </location>
</feature>
<evidence type="ECO:0000313" key="4">
    <source>
        <dbReference type="Proteomes" id="UP000016932"/>
    </source>
</evidence>
<dbReference type="VEuPathDB" id="FungiDB:MYCFIDRAFT_87575"/>
<dbReference type="InterPro" id="IPR036020">
    <property type="entry name" value="WW_dom_sf"/>
</dbReference>
<dbReference type="Proteomes" id="UP000016932">
    <property type="component" value="Unassembled WGS sequence"/>
</dbReference>
<reference evidence="3 4" key="1">
    <citation type="journal article" date="2012" name="PLoS Pathog.">
        <title>Diverse lifestyles and strategies of plant pathogenesis encoded in the genomes of eighteen Dothideomycetes fungi.</title>
        <authorList>
            <person name="Ohm R.A."/>
            <person name="Feau N."/>
            <person name="Henrissat B."/>
            <person name="Schoch C.L."/>
            <person name="Horwitz B.A."/>
            <person name="Barry K.W."/>
            <person name="Condon B.J."/>
            <person name="Copeland A.C."/>
            <person name="Dhillon B."/>
            <person name="Glaser F."/>
            <person name="Hesse C.N."/>
            <person name="Kosti I."/>
            <person name="LaButti K."/>
            <person name="Lindquist E.A."/>
            <person name="Lucas S."/>
            <person name="Salamov A.A."/>
            <person name="Bradshaw R.E."/>
            <person name="Ciuffetti L."/>
            <person name="Hamelin R.C."/>
            <person name="Kema G.H.J."/>
            <person name="Lawrence C."/>
            <person name="Scott J.A."/>
            <person name="Spatafora J.W."/>
            <person name="Turgeon B.G."/>
            <person name="de Wit P.J.G.M."/>
            <person name="Zhong S."/>
            <person name="Goodwin S.B."/>
            <person name="Grigoriev I.V."/>
        </authorList>
    </citation>
    <scope>NUCLEOTIDE SEQUENCE [LARGE SCALE GENOMIC DNA]</scope>
    <source>
        <strain evidence="3 4">CIRAD86</strain>
    </source>
</reference>
<evidence type="ECO:0000259" key="2">
    <source>
        <dbReference type="PROSITE" id="PS50020"/>
    </source>
</evidence>
<dbReference type="KEGG" id="pfj:MYCFIDRAFT_87575"/>
<feature type="compositionally biased region" description="Acidic residues" evidence="1">
    <location>
        <begin position="340"/>
        <end position="361"/>
    </location>
</feature>
<feature type="compositionally biased region" description="Basic and acidic residues" evidence="1">
    <location>
        <begin position="197"/>
        <end position="220"/>
    </location>
</feature>
<dbReference type="HOGENOM" id="CLU_064759_0_0_1"/>
<protein>
    <recommendedName>
        <fullName evidence="2">WW domain-containing protein</fullName>
    </recommendedName>
</protein>
<feature type="domain" description="WW" evidence="2">
    <location>
        <begin position="94"/>
        <end position="128"/>
    </location>
</feature>
<feature type="compositionally biased region" description="Polar residues" evidence="1">
    <location>
        <begin position="177"/>
        <end position="190"/>
    </location>
</feature>
<feature type="region of interest" description="Disordered" evidence="1">
    <location>
        <begin position="122"/>
        <end position="224"/>
    </location>
</feature>